<dbReference type="GO" id="GO:0004175">
    <property type="term" value="F:endopeptidase activity"/>
    <property type="evidence" value="ECO:0007669"/>
    <property type="project" value="UniProtKB-ARBA"/>
</dbReference>
<dbReference type="RefSeq" id="WP_013458667.1">
    <property type="nucleotide sequence ID" value="NC_014761.1"/>
</dbReference>
<feature type="transmembrane region" description="Helical" evidence="1">
    <location>
        <begin position="100"/>
        <end position="122"/>
    </location>
</feature>
<dbReference type="EMBL" id="CP002361">
    <property type="protein sequence ID" value="ADR37497.1"/>
    <property type="molecule type" value="Genomic_DNA"/>
</dbReference>
<reference evidence="4" key="1">
    <citation type="submission" date="2010-11" db="EMBL/GenBank/DDBJ databases">
        <title>The complete sequence of chromosome of Oceanithermus profundus DSM 14977.</title>
        <authorList>
            <consortium name="US DOE Joint Genome Institute (JGI-PGF)"/>
            <person name="Lucas S."/>
            <person name="Copeland A."/>
            <person name="Lapidus A."/>
            <person name="Bruce D."/>
            <person name="Goodwin L."/>
            <person name="Pitluck S."/>
            <person name="Kyrpides N."/>
            <person name="Mavromatis K."/>
            <person name="Pagani I."/>
            <person name="Ivanova N."/>
            <person name="Zhang X."/>
            <person name="Brettin T."/>
            <person name="Detter J.C."/>
            <person name="Tapia R."/>
            <person name="Han C."/>
            <person name="Land M."/>
            <person name="Hauser L."/>
            <person name="Markowitz V."/>
            <person name="Cheng J.-F."/>
            <person name="Hugenholtz P."/>
            <person name="Woyke T."/>
            <person name="Wu D."/>
            <person name="Tindall B."/>
            <person name="Faehnrich R."/>
            <person name="Brambilla E."/>
            <person name="Klenk H.-P."/>
            <person name="Eisen J.A."/>
        </authorList>
    </citation>
    <scope>NUCLEOTIDE SEQUENCE [LARGE SCALE GENOMIC DNA]</scope>
    <source>
        <strain evidence="4">DSM 14977 / NBRC 100410 / VKM B-2274 / 506</strain>
    </source>
</reference>
<evidence type="ECO:0000256" key="1">
    <source>
        <dbReference type="SAM" id="Phobius"/>
    </source>
</evidence>
<dbReference type="HOGENOM" id="CLU_1282140_0_0_0"/>
<evidence type="ECO:0000313" key="4">
    <source>
        <dbReference type="Proteomes" id="UP000008722"/>
    </source>
</evidence>
<dbReference type="eggNOG" id="COG1266">
    <property type="taxonomic scope" value="Bacteria"/>
</dbReference>
<keyword evidence="1" id="KW-0812">Transmembrane</keyword>
<dbReference type="InterPro" id="IPR003675">
    <property type="entry name" value="Rce1/LyrA-like_dom"/>
</dbReference>
<feature type="transmembrane region" description="Helical" evidence="1">
    <location>
        <begin position="76"/>
        <end position="94"/>
    </location>
</feature>
<keyword evidence="1" id="KW-1133">Transmembrane helix</keyword>
<feature type="transmembrane region" description="Helical" evidence="1">
    <location>
        <begin position="190"/>
        <end position="210"/>
    </location>
</feature>
<evidence type="ECO:0000259" key="2">
    <source>
        <dbReference type="Pfam" id="PF02517"/>
    </source>
</evidence>
<feature type="domain" description="CAAX prenyl protease 2/Lysostaphin resistance protein A-like" evidence="2">
    <location>
        <begin position="110"/>
        <end position="202"/>
    </location>
</feature>
<evidence type="ECO:0000313" key="3">
    <source>
        <dbReference type="EMBL" id="ADR37497.1"/>
    </source>
</evidence>
<name>E4U585_OCEP5</name>
<feature type="transmembrane region" description="Helical" evidence="1">
    <location>
        <begin position="168"/>
        <end position="185"/>
    </location>
</feature>
<accession>E4U585</accession>
<protein>
    <submittedName>
        <fullName evidence="3">Abortive infection protein</fullName>
    </submittedName>
</protein>
<dbReference type="KEGG" id="opr:Ocepr_2047"/>
<dbReference type="Proteomes" id="UP000008722">
    <property type="component" value="Chromosome"/>
</dbReference>
<keyword evidence="1" id="KW-0472">Membrane</keyword>
<dbReference type="AlphaFoldDB" id="E4U585"/>
<gene>
    <name evidence="3" type="ordered locus">Ocepr_2047</name>
</gene>
<dbReference type="OrthoDB" id="1523022at2"/>
<sequence precursor="true">MPRARAFDPLSLALQGSLLLALWGLPAALLPADLGPGPRYLALVLLRYLLLGAALARERGCGAAFFLTRRNLRAALTDGLVFALAFVPVAWAYARLTLGGVYWLPLAELPATLAAALLLAALPEELAYRGLFLGTLARLEAPAWAQVAVTSALFAAQHVRYLLRGDPLTFTLVAAFGVIAAAMTLRRGNLAGAVIAHAAMNTLIFVFIGGRVSSL</sequence>
<organism evidence="3 4">
    <name type="scientific">Oceanithermus profundus (strain DSM 14977 / NBRC 100410 / VKM B-2274 / 506)</name>
    <dbReference type="NCBI Taxonomy" id="670487"/>
    <lineage>
        <taxon>Bacteria</taxon>
        <taxon>Thermotogati</taxon>
        <taxon>Deinococcota</taxon>
        <taxon>Deinococci</taxon>
        <taxon>Thermales</taxon>
        <taxon>Thermaceae</taxon>
        <taxon>Oceanithermus</taxon>
    </lineage>
</organism>
<proteinExistence type="predicted"/>
<dbReference type="GO" id="GO:0080120">
    <property type="term" value="P:CAAX-box protein maturation"/>
    <property type="evidence" value="ECO:0007669"/>
    <property type="project" value="UniProtKB-ARBA"/>
</dbReference>
<dbReference type="Pfam" id="PF02517">
    <property type="entry name" value="Rce1-like"/>
    <property type="match status" value="1"/>
</dbReference>
<keyword evidence="4" id="KW-1185">Reference proteome</keyword>
<reference evidence="3 4" key="2">
    <citation type="journal article" date="2011" name="Stand. Genomic Sci.">
        <title>Complete genome sequence of Oceanithermus profundus type strain (506).</title>
        <authorList>
            <person name="Pati A."/>
            <person name="Zhang X."/>
            <person name="Lapidus A."/>
            <person name="Nolan M."/>
            <person name="Lucas S."/>
            <person name="Del Rio T.G."/>
            <person name="Tice H."/>
            <person name="Cheng J.F."/>
            <person name="Tapia R."/>
            <person name="Han C."/>
            <person name="Goodwin L."/>
            <person name="Pitluck S."/>
            <person name="Liolios K."/>
            <person name="Pagani I."/>
            <person name="Ivanova N."/>
            <person name="Mavromatis K."/>
            <person name="Chen A."/>
            <person name="Palaniappan K."/>
            <person name="Hauser L."/>
            <person name="Jeffries C.D."/>
            <person name="Brambilla E.M."/>
            <person name="Rohl A."/>
            <person name="Mwirichia R."/>
            <person name="Rohde M."/>
            <person name="Tindall B.J."/>
            <person name="Sikorski J."/>
            <person name="Wirth R."/>
            <person name="Goker M."/>
            <person name="Woyke T."/>
            <person name="Detter J.C."/>
            <person name="Bristow J."/>
            <person name="Eisen J.A."/>
            <person name="Markowitz V."/>
            <person name="Hugenholtz P."/>
            <person name="Kyrpides N.C."/>
            <person name="Klenk H.P."/>
            <person name="Land M."/>
        </authorList>
    </citation>
    <scope>NUCLEOTIDE SEQUENCE [LARGE SCALE GENOMIC DNA]</scope>
    <source>
        <strain evidence="4">DSM 14977 / NBRC 100410 / VKM B-2274 / 506</strain>
    </source>
</reference>